<protein>
    <recommendedName>
        <fullName evidence="4">DUF4333 domain-containing protein</fullName>
    </recommendedName>
</protein>
<organism evidence="2 3">
    <name type="scientific">Streptomyces marokkonensis</name>
    <dbReference type="NCBI Taxonomy" id="324855"/>
    <lineage>
        <taxon>Bacteria</taxon>
        <taxon>Bacillati</taxon>
        <taxon>Actinomycetota</taxon>
        <taxon>Actinomycetes</taxon>
        <taxon>Kitasatosporales</taxon>
        <taxon>Streptomycetaceae</taxon>
        <taxon>Streptomyces</taxon>
    </lineage>
</organism>
<dbReference type="Proteomes" id="UP001500034">
    <property type="component" value="Unassembled WGS sequence"/>
</dbReference>
<feature type="compositionally biased region" description="Low complexity" evidence="1">
    <location>
        <begin position="26"/>
        <end position="35"/>
    </location>
</feature>
<gene>
    <name evidence="2" type="ORF">GCM10022384_26840</name>
</gene>
<comment type="caution">
    <text evidence="2">The sequence shown here is derived from an EMBL/GenBank/DDBJ whole genome shotgun (WGS) entry which is preliminary data.</text>
</comment>
<evidence type="ECO:0008006" key="4">
    <source>
        <dbReference type="Google" id="ProtNLM"/>
    </source>
</evidence>
<feature type="region of interest" description="Disordered" evidence="1">
    <location>
        <begin position="84"/>
        <end position="105"/>
    </location>
</feature>
<accession>A0ABP7Q2P2</accession>
<evidence type="ECO:0000313" key="3">
    <source>
        <dbReference type="Proteomes" id="UP001500034"/>
    </source>
</evidence>
<sequence length="297" mass="31557">MDLVEVAGNRPHASLPSGRRSGVRGGVRSAAGASRTGRHPDCSVLPDTPRLTSDLYLSFRVHGMRISRIAPVVVAAALLTAGCGSEGDSNQRSSAGDGSSREQHKPVDQLLAVELTGPQSGVVDSSDGLKTPEPDSGAEFTEKVEHKLRKDLLRAAKVNGETTADCPDGVTLKASATSACTATYEGVEIPFEVTVSDSYKEGSFLIQYNAEQQKDLLVAKRVYHEFWEQRGADGGGGYEQKVSCDEIPAVQAVNRATDTGHRCQVWHELGGKDGAGRVSAFAVWMGTYGPDFKPLGN</sequence>
<feature type="region of interest" description="Disordered" evidence="1">
    <location>
        <begin position="1"/>
        <end position="47"/>
    </location>
</feature>
<name>A0ABP7Q2P2_9ACTN</name>
<feature type="region of interest" description="Disordered" evidence="1">
    <location>
        <begin position="119"/>
        <end position="139"/>
    </location>
</feature>
<dbReference type="EMBL" id="BAABCQ010000042">
    <property type="protein sequence ID" value="GAA3975172.1"/>
    <property type="molecule type" value="Genomic_DNA"/>
</dbReference>
<evidence type="ECO:0000313" key="2">
    <source>
        <dbReference type="EMBL" id="GAA3975172.1"/>
    </source>
</evidence>
<feature type="compositionally biased region" description="Polar residues" evidence="1">
    <location>
        <begin position="87"/>
        <end position="97"/>
    </location>
</feature>
<reference evidence="3" key="1">
    <citation type="journal article" date="2019" name="Int. J. Syst. Evol. Microbiol.">
        <title>The Global Catalogue of Microorganisms (GCM) 10K type strain sequencing project: providing services to taxonomists for standard genome sequencing and annotation.</title>
        <authorList>
            <consortium name="The Broad Institute Genomics Platform"/>
            <consortium name="The Broad Institute Genome Sequencing Center for Infectious Disease"/>
            <person name="Wu L."/>
            <person name="Ma J."/>
        </authorList>
    </citation>
    <scope>NUCLEOTIDE SEQUENCE [LARGE SCALE GENOMIC DNA]</scope>
    <source>
        <strain evidence="3">JCM 17027</strain>
    </source>
</reference>
<keyword evidence="3" id="KW-1185">Reference proteome</keyword>
<proteinExistence type="predicted"/>
<evidence type="ECO:0000256" key="1">
    <source>
        <dbReference type="SAM" id="MobiDB-lite"/>
    </source>
</evidence>